<reference evidence="2 3" key="1">
    <citation type="submission" date="2020-08" db="EMBL/GenBank/DDBJ databases">
        <title>Bridging the membrane lipid divide: bacteria of the FCB group superphylum have the potential to synthesize archaeal ether lipids.</title>
        <authorList>
            <person name="Villanueva L."/>
            <person name="Von Meijenfeldt F.A.B."/>
            <person name="Westbye A.B."/>
            <person name="Yadav S."/>
            <person name="Hopmans E.C."/>
            <person name="Dutilh B.E."/>
            <person name="Sinninghe Damste J.S."/>
        </authorList>
    </citation>
    <scope>NUCLEOTIDE SEQUENCE [LARGE SCALE GENOMIC DNA]</scope>
    <source>
        <strain evidence="2">NIOZ-UU47</strain>
    </source>
</reference>
<dbReference type="Proteomes" id="UP000614424">
    <property type="component" value="Unassembled WGS sequence"/>
</dbReference>
<dbReference type="EMBL" id="JACNJZ010000158">
    <property type="protein sequence ID" value="MBC8318425.1"/>
    <property type="molecule type" value="Genomic_DNA"/>
</dbReference>
<protein>
    <submittedName>
        <fullName evidence="2">Uncharacterized protein</fullName>
    </submittedName>
</protein>
<evidence type="ECO:0000313" key="3">
    <source>
        <dbReference type="Proteomes" id="UP000614424"/>
    </source>
</evidence>
<evidence type="ECO:0000313" key="2">
    <source>
        <dbReference type="EMBL" id="MBC8318425.1"/>
    </source>
</evidence>
<feature type="compositionally biased region" description="Basic and acidic residues" evidence="1">
    <location>
        <begin position="24"/>
        <end position="38"/>
    </location>
</feature>
<comment type="caution">
    <text evidence="2">The sequence shown here is derived from an EMBL/GenBank/DDBJ whole genome shotgun (WGS) entry which is preliminary data.</text>
</comment>
<proteinExistence type="predicted"/>
<name>A0A8J6TGT8_9BACT</name>
<evidence type="ECO:0000256" key="1">
    <source>
        <dbReference type="SAM" id="MobiDB-lite"/>
    </source>
</evidence>
<gene>
    <name evidence="2" type="ORF">H8E41_11010</name>
</gene>
<organism evidence="2 3">
    <name type="scientific">Candidatus Desulfobia pelagia</name>
    <dbReference type="NCBI Taxonomy" id="2841692"/>
    <lineage>
        <taxon>Bacteria</taxon>
        <taxon>Pseudomonadati</taxon>
        <taxon>Thermodesulfobacteriota</taxon>
        <taxon>Desulfobulbia</taxon>
        <taxon>Desulfobulbales</taxon>
        <taxon>Desulfobulbaceae</taxon>
        <taxon>Candidatus Desulfobia</taxon>
    </lineage>
</organism>
<accession>A0A8J6TGT8</accession>
<sequence length="98" mass="10854">MIPSEIDSLSRDGKQASAQASLSKRADDGSQEHHDQRQITRRSKQLSRIVGKYFGTDIEPGTIITVQMPDSVDDGARRLGKLFGKEVVFFHSSGRGHE</sequence>
<dbReference type="AlphaFoldDB" id="A0A8J6TGT8"/>
<feature type="region of interest" description="Disordered" evidence="1">
    <location>
        <begin position="1"/>
        <end position="44"/>
    </location>
</feature>